<feature type="domain" description="Glycosyl transferase family 1" evidence="1">
    <location>
        <begin position="150"/>
        <end position="316"/>
    </location>
</feature>
<organism evidence="2 3">
    <name type="scientific">Urechidicola croceus</name>
    <dbReference type="NCBI Taxonomy" id="1850246"/>
    <lineage>
        <taxon>Bacteria</taxon>
        <taxon>Pseudomonadati</taxon>
        <taxon>Bacteroidota</taxon>
        <taxon>Flavobacteriia</taxon>
        <taxon>Flavobacteriales</taxon>
        <taxon>Flavobacteriaceae</taxon>
        <taxon>Urechidicola</taxon>
    </lineage>
</organism>
<dbReference type="KEGG" id="lul:LPB138_01960"/>
<reference evidence="2" key="1">
    <citation type="submission" date="2016-10" db="EMBL/GenBank/DDBJ databases">
        <title>Lutibacter sp. LPB0138, isolated from marine gastropod.</title>
        <authorList>
            <person name="Kim E."/>
            <person name="Yi H."/>
        </authorList>
    </citation>
    <scope>NUCLEOTIDE SEQUENCE [LARGE SCALE GENOMIC DNA]</scope>
    <source>
        <strain evidence="2">LPB0138</strain>
    </source>
</reference>
<keyword evidence="3" id="KW-1185">Reference proteome</keyword>
<proteinExistence type="predicted"/>
<name>A0A1D8P4N3_9FLAO</name>
<dbReference type="OrthoDB" id="139410at2"/>
<accession>A0A1D8P4N3</accession>
<protein>
    <submittedName>
        <fullName evidence="2">Glycosyl transferase family 1</fullName>
    </submittedName>
</protein>
<dbReference type="AlphaFoldDB" id="A0A1D8P4N3"/>
<evidence type="ECO:0000313" key="3">
    <source>
        <dbReference type="Proteomes" id="UP000176050"/>
    </source>
</evidence>
<dbReference type="SUPFAM" id="SSF53756">
    <property type="entry name" value="UDP-Glycosyltransferase/glycogen phosphorylase"/>
    <property type="match status" value="1"/>
</dbReference>
<gene>
    <name evidence="2" type="ORF">LPB138_01960</name>
</gene>
<dbReference type="GO" id="GO:0016757">
    <property type="term" value="F:glycosyltransferase activity"/>
    <property type="evidence" value="ECO:0007669"/>
    <property type="project" value="InterPro"/>
</dbReference>
<sequence>MRILYIGNNLTKKTKYNSTLTTLSNLLIEEGYDVVVSSNKKNKVLRLFDMCLTVFRNRDIVDYILIDTFSTVSFYFTFFTSQLARLFKIKYIPILHGGNLPERLNKSPRMSQKIFNNSYKNVAPSNYLKTEFEKKGYNTHFIPNTIEIEQYKFKDRIDFKPKLLWVRAFDKTYNPEMAIYVLKELKKEFKNAKLCMIGPFKDNTLILTRKLVEEFNLENDVEITGVMKKENWHKKSEEFDIFINTTNFDNTPISVIEAMALGLPVVSTNIGGIPYLIENEVDGFLVDVNDVKNMTKAIIKLNNNSVEAKKMIKNARLKVEKFDWLFVKDKWKDILK</sequence>
<dbReference type="PANTHER" id="PTHR12526">
    <property type="entry name" value="GLYCOSYLTRANSFERASE"/>
    <property type="match status" value="1"/>
</dbReference>
<evidence type="ECO:0000313" key="2">
    <source>
        <dbReference type="EMBL" id="AOW19518.1"/>
    </source>
</evidence>
<dbReference type="STRING" id="1850246.LPB138_01960"/>
<dbReference type="Gene3D" id="3.40.50.2000">
    <property type="entry name" value="Glycogen Phosphorylase B"/>
    <property type="match status" value="2"/>
</dbReference>
<dbReference type="EMBL" id="CP017478">
    <property type="protein sequence ID" value="AOW19518.1"/>
    <property type="molecule type" value="Genomic_DNA"/>
</dbReference>
<dbReference type="CDD" id="cd03801">
    <property type="entry name" value="GT4_PimA-like"/>
    <property type="match status" value="1"/>
</dbReference>
<dbReference type="InterPro" id="IPR001296">
    <property type="entry name" value="Glyco_trans_1"/>
</dbReference>
<evidence type="ECO:0000259" key="1">
    <source>
        <dbReference type="Pfam" id="PF00534"/>
    </source>
</evidence>
<dbReference type="Proteomes" id="UP000176050">
    <property type="component" value="Chromosome"/>
</dbReference>
<keyword evidence="2" id="KW-0808">Transferase</keyword>
<dbReference type="RefSeq" id="WP_070235634.1">
    <property type="nucleotide sequence ID" value="NZ_CP017478.1"/>
</dbReference>
<dbReference type="Pfam" id="PF00534">
    <property type="entry name" value="Glycos_transf_1"/>
    <property type="match status" value="1"/>
</dbReference>